<dbReference type="InterPro" id="IPR036291">
    <property type="entry name" value="NAD(P)-bd_dom_sf"/>
</dbReference>
<protein>
    <submittedName>
        <fullName evidence="4">Short chain dehydrogenase</fullName>
    </submittedName>
</protein>
<keyword evidence="2" id="KW-0521">NADP</keyword>
<comment type="caution">
    <text evidence="4">The sequence shown here is derived from an EMBL/GenBank/DDBJ whole genome shotgun (WGS) entry which is preliminary data.</text>
</comment>
<organism evidence="4 5">
    <name type="scientific">Aspergillus sclerotialis</name>
    <dbReference type="NCBI Taxonomy" id="2070753"/>
    <lineage>
        <taxon>Eukaryota</taxon>
        <taxon>Fungi</taxon>
        <taxon>Dikarya</taxon>
        <taxon>Ascomycota</taxon>
        <taxon>Pezizomycotina</taxon>
        <taxon>Eurotiomycetes</taxon>
        <taxon>Eurotiomycetidae</taxon>
        <taxon>Eurotiales</taxon>
        <taxon>Aspergillaceae</taxon>
        <taxon>Aspergillus</taxon>
        <taxon>Aspergillus subgen. Polypaecilum</taxon>
    </lineage>
</organism>
<accession>A0A3A2Z4I0</accession>
<proteinExistence type="inferred from homology"/>
<evidence type="ECO:0000256" key="3">
    <source>
        <dbReference type="ARBA" id="ARBA00023002"/>
    </source>
</evidence>
<dbReference type="Gene3D" id="3.40.50.720">
    <property type="entry name" value="NAD(P)-binding Rossmann-like Domain"/>
    <property type="match status" value="1"/>
</dbReference>
<name>A0A3A2Z4I0_9EURO</name>
<sequence>MGQFFGPETQGIDIIKAFPDRVRKKTFLLTGIDKRELAVATTEALAQGEAAALILLGPSQPETQPQIDDINLKYAKTKVIYITADFASLASVREAADIINKLDVPIDGIIGYPAVIAAEWATTVDGIESHFQINYLSHFLLVNLILGKMPDASRVVMISSSIRPDSPPLRFDNPNFSEGKTYHPLDGYAQSMFANIQFMKCLATSYAGRSMGAFSVNPGNIKLIVQSYVSPEMVASWLQKKKQESEDLPLILQQAPNSLEQASATVLRALLDPVIKGLARH</sequence>
<dbReference type="GO" id="GO:0016491">
    <property type="term" value="F:oxidoreductase activity"/>
    <property type="evidence" value="ECO:0007669"/>
    <property type="project" value="UniProtKB-KW"/>
</dbReference>
<gene>
    <name evidence="4" type="ORF">PHISCL_09683</name>
</gene>
<keyword evidence="3" id="KW-0560">Oxidoreductase</keyword>
<dbReference type="SUPFAM" id="SSF51735">
    <property type="entry name" value="NAD(P)-binding Rossmann-fold domains"/>
    <property type="match status" value="1"/>
</dbReference>
<evidence type="ECO:0000256" key="2">
    <source>
        <dbReference type="ARBA" id="ARBA00022857"/>
    </source>
</evidence>
<keyword evidence="5" id="KW-1185">Reference proteome</keyword>
<dbReference type="PANTHER" id="PTHR24320:SF152">
    <property type="entry name" value="SHORT-CHAIN DEHYDROGENASE_REDUCTASE FAMILY PROTEIN"/>
    <property type="match status" value="1"/>
</dbReference>
<evidence type="ECO:0000313" key="5">
    <source>
        <dbReference type="Proteomes" id="UP000266188"/>
    </source>
</evidence>
<dbReference type="PANTHER" id="PTHR24320">
    <property type="entry name" value="RETINOL DEHYDROGENASE"/>
    <property type="match status" value="1"/>
</dbReference>
<dbReference type="EMBL" id="MVGC01000654">
    <property type="protein sequence ID" value="RJE17978.1"/>
    <property type="molecule type" value="Genomic_DNA"/>
</dbReference>
<dbReference type="AlphaFoldDB" id="A0A3A2Z4I0"/>
<evidence type="ECO:0000313" key="4">
    <source>
        <dbReference type="EMBL" id="RJE17978.1"/>
    </source>
</evidence>
<dbReference type="Proteomes" id="UP000266188">
    <property type="component" value="Unassembled WGS sequence"/>
</dbReference>
<evidence type="ECO:0000256" key="1">
    <source>
        <dbReference type="ARBA" id="ARBA00006484"/>
    </source>
</evidence>
<dbReference type="OrthoDB" id="191139at2759"/>
<dbReference type="STRING" id="2070753.A0A3A2Z4I0"/>
<reference evidence="5" key="1">
    <citation type="submission" date="2017-02" db="EMBL/GenBank/DDBJ databases">
        <authorList>
            <person name="Tafer H."/>
            <person name="Lopandic K."/>
        </authorList>
    </citation>
    <scope>NUCLEOTIDE SEQUENCE [LARGE SCALE GENOMIC DNA]</scope>
    <source>
        <strain evidence="5">CBS 366.77</strain>
    </source>
</reference>
<comment type="similarity">
    <text evidence="1">Belongs to the short-chain dehydrogenases/reductases (SDR) family.</text>
</comment>